<dbReference type="Proteomes" id="UP000629468">
    <property type="component" value="Unassembled WGS sequence"/>
</dbReference>
<dbReference type="EMBL" id="JABXXO010000006">
    <property type="protein sequence ID" value="KAF7775632.1"/>
    <property type="molecule type" value="Genomic_DNA"/>
</dbReference>
<keyword evidence="2" id="KW-0812">Transmembrane</keyword>
<evidence type="ECO:0000256" key="2">
    <source>
        <dbReference type="SAM" id="Phobius"/>
    </source>
</evidence>
<gene>
    <name evidence="3" type="ORF">Agabi119p4_4025</name>
</gene>
<feature type="compositionally biased region" description="Polar residues" evidence="1">
    <location>
        <begin position="322"/>
        <end position="335"/>
    </location>
</feature>
<feature type="region of interest" description="Disordered" evidence="1">
    <location>
        <begin position="315"/>
        <end position="349"/>
    </location>
</feature>
<reference evidence="3 4" key="1">
    <citation type="journal article" name="Sci. Rep.">
        <title>Telomere-to-telomere assembled and centromere annotated genomes of the two main subspecies of the button mushroom Agaricus bisporus reveal especially polymorphic chromosome ends.</title>
        <authorList>
            <person name="Sonnenberg A.S.M."/>
            <person name="Sedaghat-Telgerd N."/>
            <person name="Lavrijssen B."/>
            <person name="Ohm R.A."/>
            <person name="Hendrickx P.M."/>
            <person name="Scholtmeijer K."/>
            <person name="Baars J.J.P."/>
            <person name="van Peer A."/>
        </authorList>
    </citation>
    <scope>NUCLEOTIDE SEQUENCE [LARGE SCALE GENOMIC DNA]</scope>
    <source>
        <strain evidence="3 4">H119_p4</strain>
    </source>
</reference>
<keyword evidence="2" id="KW-1133">Transmembrane helix</keyword>
<accession>A0A8H7F2J8</accession>
<evidence type="ECO:0000313" key="3">
    <source>
        <dbReference type="EMBL" id="KAF7775632.1"/>
    </source>
</evidence>
<protein>
    <recommendedName>
        <fullName evidence="5">Mid2 domain-containing protein</fullName>
    </recommendedName>
</protein>
<evidence type="ECO:0000256" key="1">
    <source>
        <dbReference type="SAM" id="MobiDB-lite"/>
    </source>
</evidence>
<evidence type="ECO:0000313" key="4">
    <source>
        <dbReference type="Proteomes" id="UP000629468"/>
    </source>
</evidence>
<name>A0A8H7F2J8_AGABI</name>
<proteinExistence type="predicted"/>
<feature type="compositionally biased region" description="Low complexity" evidence="1">
    <location>
        <begin position="340"/>
        <end position="349"/>
    </location>
</feature>
<organism evidence="3 4">
    <name type="scientific">Agaricus bisporus var. burnettii</name>
    <dbReference type="NCBI Taxonomy" id="192524"/>
    <lineage>
        <taxon>Eukaryota</taxon>
        <taxon>Fungi</taxon>
        <taxon>Dikarya</taxon>
        <taxon>Basidiomycota</taxon>
        <taxon>Agaricomycotina</taxon>
        <taxon>Agaricomycetes</taxon>
        <taxon>Agaricomycetidae</taxon>
        <taxon>Agaricales</taxon>
        <taxon>Agaricineae</taxon>
        <taxon>Agaricaceae</taxon>
        <taxon>Agaricus</taxon>
    </lineage>
</organism>
<keyword evidence="2" id="KW-0472">Membrane</keyword>
<feature type="transmembrane region" description="Helical" evidence="2">
    <location>
        <begin position="235"/>
        <end position="256"/>
    </location>
</feature>
<dbReference type="AlphaFoldDB" id="A0A8H7F2J8"/>
<sequence>MHPVSNTIQLLVIQNKVRDSARPSPASPIWWPHNAIHFSCEEHPAGKFASVYFEQITSYQIVGPASFSRPGWTPVSPCFSFAIRGAGNYASAVFVFHGVAIYFSSPLWPYNVTTQVQLDSGPPMILNLRDVNSPEATSGGPETVKSQIIWGMEGLSDQTHQLKISVAPGDQLAVIDGLIVTVVDKTTAFDVSTGPAGTTTSIASIVATSATTTVTLAATVSPGGGETSGKSVAPIGIGIGIGVGALALLVASVLLYKYCHRRRRCRTSRGTLHLDLENDFPPTIRRPPRCATLSPTVSSPDTSVAGDALIPPLIQTVPKDPSTIQTEPKDPSTSLPEYGSLLPPTSSPPTHYMRNALRRITFNRPPPAYHECVVFSRRDTYRMSQLPQSTASSSTQGKF</sequence>
<evidence type="ECO:0008006" key="5">
    <source>
        <dbReference type="Google" id="ProtNLM"/>
    </source>
</evidence>
<comment type="caution">
    <text evidence="3">The sequence shown here is derived from an EMBL/GenBank/DDBJ whole genome shotgun (WGS) entry which is preliminary data.</text>
</comment>